<name>A0ABM0TN29_CAMSA</name>
<reference evidence="2" key="1">
    <citation type="journal article" date="2014" name="Nat. Commun.">
        <title>The emerging biofuel crop Camelina sativa retains a highly undifferentiated hexaploid genome structure.</title>
        <authorList>
            <person name="Kagale S."/>
            <person name="Koh C."/>
            <person name="Nixon J."/>
            <person name="Bollina V."/>
            <person name="Clarke W.E."/>
            <person name="Tuteja R."/>
            <person name="Spillane C."/>
            <person name="Robinson S.J."/>
            <person name="Links M.G."/>
            <person name="Clarke C."/>
            <person name="Higgins E.E."/>
            <person name="Huebert T."/>
            <person name="Sharpe A.G."/>
            <person name="Parkin I.A."/>
        </authorList>
    </citation>
    <scope>NUCLEOTIDE SEQUENCE [LARGE SCALE GENOMIC DNA]</scope>
    <source>
        <strain evidence="2">cv. DH55</strain>
    </source>
</reference>
<dbReference type="GeneID" id="104713362"/>
<gene>
    <name evidence="3" type="primary">LOC104713362</name>
</gene>
<evidence type="ECO:0000313" key="2">
    <source>
        <dbReference type="Proteomes" id="UP000694864"/>
    </source>
</evidence>
<dbReference type="Proteomes" id="UP000694864">
    <property type="component" value="Chromosome 9"/>
</dbReference>
<keyword evidence="2" id="KW-1185">Reference proteome</keyword>
<organism evidence="2 3">
    <name type="scientific">Camelina sativa</name>
    <name type="common">False flax</name>
    <name type="synonym">Myagrum sativum</name>
    <dbReference type="NCBI Taxonomy" id="90675"/>
    <lineage>
        <taxon>Eukaryota</taxon>
        <taxon>Viridiplantae</taxon>
        <taxon>Streptophyta</taxon>
        <taxon>Embryophyta</taxon>
        <taxon>Tracheophyta</taxon>
        <taxon>Spermatophyta</taxon>
        <taxon>Magnoliopsida</taxon>
        <taxon>eudicotyledons</taxon>
        <taxon>Gunneridae</taxon>
        <taxon>Pentapetalae</taxon>
        <taxon>rosids</taxon>
        <taxon>malvids</taxon>
        <taxon>Brassicales</taxon>
        <taxon>Brassicaceae</taxon>
        <taxon>Camelineae</taxon>
        <taxon>Camelina</taxon>
    </lineage>
</organism>
<proteinExistence type="predicted"/>
<reference evidence="3" key="2">
    <citation type="submission" date="2025-08" db="UniProtKB">
        <authorList>
            <consortium name="RefSeq"/>
        </authorList>
    </citation>
    <scope>IDENTIFICATION</scope>
    <source>
        <tissue evidence="3">Leaf</tissue>
    </source>
</reference>
<dbReference type="RefSeq" id="XP_010428764.1">
    <property type="nucleotide sequence ID" value="XM_010430462.2"/>
</dbReference>
<feature type="signal peptide" evidence="1">
    <location>
        <begin position="1"/>
        <end position="17"/>
    </location>
</feature>
<protein>
    <submittedName>
        <fullName evidence="3">Uncharacterized protein LOC104713362</fullName>
    </submittedName>
</protein>
<evidence type="ECO:0000256" key="1">
    <source>
        <dbReference type="SAM" id="SignalP"/>
    </source>
</evidence>
<evidence type="ECO:0000313" key="3">
    <source>
        <dbReference type="RefSeq" id="XP_010428764.1"/>
    </source>
</evidence>
<sequence>MEIIPLMLIAFIILVSSFPAPIKVAGKGGGGSVAGSGSGSIGIGRGGNIGRGGVIGDESTVGIGYRGGTAKNPKPAGGGDPGASIVVIPKQPEEPVKLPPECKKEVHNCVTAHIHGGGGPPKYRGPCCVKLNTSVACVCKFLKSHDHKLSKGANDVLRGCNFNKTKCSKVPMPQVCTQEAKHCIHSHIYGGLGAPQDRGACCQKFKYLKKCVCTFLKSKDPHLSRKAKGVIQGCRFNNANCLN</sequence>
<feature type="chain" id="PRO_5046450058" evidence="1">
    <location>
        <begin position="18"/>
        <end position="243"/>
    </location>
</feature>
<accession>A0ABM0TN29</accession>
<keyword evidence="1" id="KW-0732">Signal</keyword>